<accession>A0A2R6RVY7</accession>
<feature type="compositionally biased region" description="Basic and acidic residues" evidence="1">
    <location>
        <begin position="1"/>
        <end position="28"/>
    </location>
</feature>
<proteinExistence type="predicted"/>
<dbReference type="EMBL" id="MLYV02000147">
    <property type="protein sequence ID" value="PSS34155.1"/>
    <property type="molecule type" value="Genomic_DNA"/>
</dbReference>
<evidence type="ECO:0000313" key="2">
    <source>
        <dbReference type="EMBL" id="PSS34155.1"/>
    </source>
</evidence>
<keyword evidence="3" id="KW-1185">Reference proteome</keyword>
<dbReference type="AlphaFoldDB" id="A0A2R6RVY7"/>
<evidence type="ECO:0000313" key="3">
    <source>
        <dbReference type="Proteomes" id="UP000186601"/>
    </source>
</evidence>
<evidence type="ECO:0000256" key="1">
    <source>
        <dbReference type="SAM" id="MobiDB-lite"/>
    </source>
</evidence>
<organism evidence="2 3">
    <name type="scientific">Hermanssonia centrifuga</name>
    <dbReference type="NCBI Taxonomy" id="98765"/>
    <lineage>
        <taxon>Eukaryota</taxon>
        <taxon>Fungi</taxon>
        <taxon>Dikarya</taxon>
        <taxon>Basidiomycota</taxon>
        <taxon>Agaricomycotina</taxon>
        <taxon>Agaricomycetes</taxon>
        <taxon>Polyporales</taxon>
        <taxon>Meruliaceae</taxon>
        <taxon>Hermanssonia</taxon>
    </lineage>
</organism>
<feature type="region of interest" description="Disordered" evidence="1">
    <location>
        <begin position="1"/>
        <end position="59"/>
    </location>
</feature>
<reference evidence="2 3" key="1">
    <citation type="submission" date="2018-02" db="EMBL/GenBank/DDBJ databases">
        <title>Genome sequence of the basidiomycete white-rot fungus Phlebia centrifuga.</title>
        <authorList>
            <person name="Granchi Z."/>
            <person name="Peng M."/>
            <person name="de Vries R.P."/>
            <person name="Hilden K."/>
            <person name="Makela M.R."/>
            <person name="Grigoriev I."/>
            <person name="Riley R."/>
        </authorList>
    </citation>
    <scope>NUCLEOTIDE SEQUENCE [LARGE SCALE GENOMIC DNA]</scope>
    <source>
        <strain evidence="2 3">FBCC195</strain>
    </source>
</reference>
<protein>
    <submittedName>
        <fullName evidence="2">Uncharacterized protein</fullName>
    </submittedName>
</protein>
<name>A0A2R6RVY7_9APHY</name>
<sequence>MAELRRNAHITRREQESLASTREHDVDMPHSTPTAPALPLQPSSQISVGPNEPLVPSVPTQAHIPGVALSMQPSKIAGGSSVPLVPSVPTQTQIPEAASDDSAYAEDFELITRVLANGCADTWTDQEVWDVLTKIPCRMARTRSEFFDRNENDIYKIVKQTMQQAEDVPVKLEH</sequence>
<dbReference type="Proteomes" id="UP000186601">
    <property type="component" value="Unassembled WGS sequence"/>
</dbReference>
<comment type="caution">
    <text evidence="2">The sequence shown here is derived from an EMBL/GenBank/DDBJ whole genome shotgun (WGS) entry which is preliminary data.</text>
</comment>
<gene>
    <name evidence="2" type="ORF">PHLCEN_2v1802</name>
</gene>